<dbReference type="Gene3D" id="2.130.10.10">
    <property type="entry name" value="YVTN repeat-like/Quinoprotein amine dehydrogenase"/>
    <property type="match status" value="2"/>
</dbReference>
<dbReference type="InterPro" id="IPR051200">
    <property type="entry name" value="Host-pathogen_enzymatic-act"/>
</dbReference>
<dbReference type="SUPFAM" id="SSF51004">
    <property type="entry name" value="C-terminal (heme d1) domain of cytochrome cd1-nitrite reductase"/>
    <property type="match status" value="1"/>
</dbReference>
<evidence type="ECO:0000313" key="3">
    <source>
        <dbReference type="Proteomes" id="UP000537718"/>
    </source>
</evidence>
<dbReference type="PANTHER" id="PTHR47197">
    <property type="entry name" value="PROTEIN NIRF"/>
    <property type="match status" value="1"/>
</dbReference>
<organism evidence="2 3">
    <name type="scientific">Pedobacter cryoconitis</name>
    <dbReference type="NCBI Taxonomy" id="188932"/>
    <lineage>
        <taxon>Bacteria</taxon>
        <taxon>Pseudomonadati</taxon>
        <taxon>Bacteroidota</taxon>
        <taxon>Sphingobacteriia</taxon>
        <taxon>Sphingobacteriales</taxon>
        <taxon>Sphingobacteriaceae</taxon>
        <taxon>Pedobacter</taxon>
    </lineage>
</organism>
<name>A0A7W8YUW4_9SPHI</name>
<dbReference type="PANTHER" id="PTHR47197:SF3">
    <property type="entry name" value="DIHYDRO-HEME D1 DEHYDROGENASE"/>
    <property type="match status" value="1"/>
</dbReference>
<keyword evidence="1" id="KW-0732">Signal</keyword>
<accession>A0A7W8YUW4</accession>
<proteinExistence type="predicted"/>
<evidence type="ECO:0000313" key="2">
    <source>
        <dbReference type="EMBL" id="MBB5622256.1"/>
    </source>
</evidence>
<dbReference type="RefSeq" id="WP_183868176.1">
    <property type="nucleotide sequence ID" value="NZ_JACHCF010000007.1"/>
</dbReference>
<dbReference type="EMBL" id="JACHCF010000007">
    <property type="protein sequence ID" value="MBB5622256.1"/>
    <property type="molecule type" value="Genomic_DNA"/>
</dbReference>
<dbReference type="AlphaFoldDB" id="A0A7W8YUW4"/>
<sequence>MKQKVALALLLLSFCTRTALFAQAKTGIHLLQTHQVSGDEGWDYLLADHAQNKLYISHGLQVNIINETTGDSIGIISNTPGVHGIAIVPALKKGYTSNGKSGECTVFDLHTNAVLRKIKVGDNPDAIFYDDFSKKLFVFNGHSLNVSIIDPLKDQVIATIALGGKPETGVSDGKGKIYVNIEDKNEVVCVDASNLKVIKRFKLTGGEEPSGLAIDRLTSRLFVGCSNKVLIVLDAITGKQITTLPIGEGSDGVVFDPQLKFVYSANGEGTLTVIKEFNANKFQVLENVKTKKGARTIALDEINHHVFLPTADLKAGEGKKAACIPGTFKVLTFGK</sequence>
<gene>
    <name evidence="2" type="ORF">HDE69_003321</name>
</gene>
<protein>
    <submittedName>
        <fullName evidence="2">YVTN family beta-propeller protein</fullName>
    </submittedName>
</protein>
<feature type="chain" id="PRO_5031138166" evidence="1">
    <location>
        <begin position="25"/>
        <end position="335"/>
    </location>
</feature>
<evidence type="ECO:0000256" key="1">
    <source>
        <dbReference type="SAM" id="SignalP"/>
    </source>
</evidence>
<reference evidence="2 3" key="1">
    <citation type="submission" date="2020-08" db="EMBL/GenBank/DDBJ databases">
        <title>Genomic Encyclopedia of Type Strains, Phase IV (KMG-V): Genome sequencing to study the core and pangenomes of soil and plant-associated prokaryotes.</title>
        <authorList>
            <person name="Whitman W."/>
        </authorList>
    </citation>
    <scope>NUCLEOTIDE SEQUENCE [LARGE SCALE GENOMIC DNA]</scope>
    <source>
        <strain evidence="2 3">MP7CTX6</strain>
    </source>
</reference>
<feature type="signal peptide" evidence="1">
    <location>
        <begin position="1"/>
        <end position="24"/>
    </location>
</feature>
<dbReference type="Proteomes" id="UP000537718">
    <property type="component" value="Unassembled WGS sequence"/>
</dbReference>
<dbReference type="InterPro" id="IPR015943">
    <property type="entry name" value="WD40/YVTN_repeat-like_dom_sf"/>
</dbReference>
<dbReference type="InterPro" id="IPR011048">
    <property type="entry name" value="Haem_d1_sf"/>
</dbReference>
<comment type="caution">
    <text evidence="2">The sequence shown here is derived from an EMBL/GenBank/DDBJ whole genome shotgun (WGS) entry which is preliminary data.</text>
</comment>